<evidence type="ECO:0000313" key="2">
    <source>
        <dbReference type="EMBL" id="GAJ19945.1"/>
    </source>
</evidence>
<feature type="transmembrane region" description="Helical" evidence="1">
    <location>
        <begin position="6"/>
        <end position="28"/>
    </location>
</feature>
<accession>X1W0C1</accession>
<name>X1W0C1_9ZZZZ</name>
<feature type="non-terminal residue" evidence="2">
    <location>
        <position position="1"/>
    </location>
</feature>
<dbReference type="AlphaFoldDB" id="X1W0C1"/>
<gene>
    <name evidence="2" type="ORF">S12H4_58521</name>
</gene>
<reference evidence="2" key="1">
    <citation type="journal article" date="2014" name="Front. Microbiol.">
        <title>High frequency of phylogenetically diverse reductive dehalogenase-homologous genes in deep subseafloor sedimentary metagenomes.</title>
        <authorList>
            <person name="Kawai M."/>
            <person name="Futagami T."/>
            <person name="Toyoda A."/>
            <person name="Takaki Y."/>
            <person name="Nishi S."/>
            <person name="Hori S."/>
            <person name="Arai W."/>
            <person name="Tsubouchi T."/>
            <person name="Morono Y."/>
            <person name="Uchiyama I."/>
            <person name="Ito T."/>
            <person name="Fujiyama A."/>
            <person name="Inagaki F."/>
            <person name="Takami H."/>
        </authorList>
    </citation>
    <scope>NUCLEOTIDE SEQUENCE</scope>
    <source>
        <strain evidence="2">Expedition CK06-06</strain>
    </source>
</reference>
<protein>
    <submittedName>
        <fullName evidence="2">Uncharacterized protein</fullName>
    </submittedName>
</protein>
<keyword evidence="1" id="KW-1133">Transmembrane helix</keyword>
<organism evidence="2">
    <name type="scientific">marine sediment metagenome</name>
    <dbReference type="NCBI Taxonomy" id="412755"/>
    <lineage>
        <taxon>unclassified sequences</taxon>
        <taxon>metagenomes</taxon>
        <taxon>ecological metagenomes</taxon>
    </lineage>
</organism>
<keyword evidence="1" id="KW-0472">Membrane</keyword>
<sequence>QWWDISVLAMINIIPVVIIVLSLQRYFIKGLIPIGK</sequence>
<comment type="caution">
    <text evidence="2">The sequence shown here is derived from an EMBL/GenBank/DDBJ whole genome shotgun (WGS) entry which is preliminary data.</text>
</comment>
<dbReference type="EMBL" id="BARW01038033">
    <property type="protein sequence ID" value="GAJ19945.1"/>
    <property type="molecule type" value="Genomic_DNA"/>
</dbReference>
<proteinExistence type="predicted"/>
<evidence type="ECO:0000256" key="1">
    <source>
        <dbReference type="SAM" id="Phobius"/>
    </source>
</evidence>
<keyword evidence="1" id="KW-0812">Transmembrane</keyword>